<evidence type="ECO:0000313" key="5">
    <source>
        <dbReference type="Proteomes" id="UP000517547"/>
    </source>
</evidence>
<dbReference type="CDD" id="cd05374">
    <property type="entry name" value="17beta-HSD-like_SDR_c"/>
    <property type="match status" value="1"/>
</dbReference>
<dbReference type="InterPro" id="IPR002347">
    <property type="entry name" value="SDR_fam"/>
</dbReference>
<evidence type="ECO:0000256" key="2">
    <source>
        <dbReference type="ARBA" id="ARBA00023002"/>
    </source>
</evidence>
<comment type="similarity">
    <text evidence="1 3">Belongs to the short-chain dehydrogenases/reductases (SDR) family.</text>
</comment>
<gene>
    <name evidence="4" type="ORF">HX845_00475</name>
</gene>
<sequence>MTQRNWLITGINSGFGREMAEQLLDRGDRVVGTTRDLSALDDLRAAHGDRLWLAHLDLTDTPTAIRLVVREAFTAFGRIDVVVSNAGYGLFGAAEEATDDQVAHQLKTNLAGSIHLVRAVLPFLREQGGGRILQLSSVGGQAVFPGGSLYHATKWGIEGFIDAVNLEVGVFGIGCTLVEPGGARTRFRYGSARLGPKNDAYDVSPASYARRMIEDGTVMPIGDPAKMVRLMIESVDQHPAPKRLALGSDSFMVMHKQLSERLAELEAQRGLAFSTDWVGQL</sequence>
<dbReference type="SUPFAM" id="SSF51735">
    <property type="entry name" value="NAD(P)-binding Rossmann-fold domains"/>
    <property type="match status" value="1"/>
</dbReference>
<dbReference type="NCBIfam" id="NF005065">
    <property type="entry name" value="PRK06482.1"/>
    <property type="match status" value="1"/>
</dbReference>
<protein>
    <submittedName>
        <fullName evidence="4">SDR family oxidoreductase</fullName>
    </submittedName>
</protein>
<dbReference type="PANTHER" id="PTHR43976:SF16">
    <property type="entry name" value="SHORT-CHAIN DEHYDROGENASE_REDUCTASE FAMILY PROTEIN"/>
    <property type="match status" value="1"/>
</dbReference>
<evidence type="ECO:0000256" key="1">
    <source>
        <dbReference type="ARBA" id="ARBA00006484"/>
    </source>
</evidence>
<dbReference type="PRINTS" id="PR00081">
    <property type="entry name" value="GDHRDH"/>
</dbReference>
<proteinExistence type="inferred from homology"/>
<organism evidence="4 5">
    <name type="scientific">Pseudomonas gingeri</name>
    <dbReference type="NCBI Taxonomy" id="117681"/>
    <lineage>
        <taxon>Bacteria</taxon>
        <taxon>Pseudomonadati</taxon>
        <taxon>Pseudomonadota</taxon>
        <taxon>Gammaproteobacteria</taxon>
        <taxon>Pseudomonadales</taxon>
        <taxon>Pseudomonadaceae</taxon>
        <taxon>Pseudomonas</taxon>
    </lineage>
</organism>
<keyword evidence="2" id="KW-0560">Oxidoreductase</keyword>
<evidence type="ECO:0000256" key="3">
    <source>
        <dbReference type="RuleBase" id="RU000363"/>
    </source>
</evidence>
<dbReference type="RefSeq" id="WP_017129633.1">
    <property type="nucleotide sequence ID" value="NZ_JACAQE010000001.1"/>
</dbReference>
<dbReference type="AlphaFoldDB" id="A0A7Y7XU40"/>
<dbReference type="GO" id="GO:0016491">
    <property type="term" value="F:oxidoreductase activity"/>
    <property type="evidence" value="ECO:0007669"/>
    <property type="project" value="UniProtKB-KW"/>
</dbReference>
<dbReference type="Gene3D" id="3.40.50.720">
    <property type="entry name" value="NAD(P)-binding Rossmann-like Domain"/>
    <property type="match status" value="1"/>
</dbReference>
<evidence type="ECO:0000313" key="4">
    <source>
        <dbReference type="EMBL" id="NWC12109.1"/>
    </source>
</evidence>
<dbReference type="Proteomes" id="UP000517547">
    <property type="component" value="Unassembled WGS sequence"/>
</dbReference>
<comment type="caution">
    <text evidence="4">The sequence shown here is derived from an EMBL/GenBank/DDBJ whole genome shotgun (WGS) entry which is preliminary data.</text>
</comment>
<dbReference type="InterPro" id="IPR051911">
    <property type="entry name" value="SDR_oxidoreductase"/>
</dbReference>
<dbReference type="Pfam" id="PF00106">
    <property type="entry name" value="adh_short"/>
    <property type="match status" value="1"/>
</dbReference>
<dbReference type="EMBL" id="JACAQE010000001">
    <property type="protein sequence ID" value="NWC12109.1"/>
    <property type="molecule type" value="Genomic_DNA"/>
</dbReference>
<dbReference type="PANTHER" id="PTHR43976">
    <property type="entry name" value="SHORT CHAIN DEHYDROGENASE"/>
    <property type="match status" value="1"/>
</dbReference>
<accession>A0A7Y7XU40</accession>
<dbReference type="InterPro" id="IPR036291">
    <property type="entry name" value="NAD(P)-bd_dom_sf"/>
</dbReference>
<dbReference type="PRINTS" id="PR00080">
    <property type="entry name" value="SDRFAMILY"/>
</dbReference>
<reference evidence="4 5" key="1">
    <citation type="submission" date="2020-04" db="EMBL/GenBank/DDBJ databases">
        <title>Molecular characterization of pseudomonads from Agaricus bisporus reveal novel blotch 2 pathogens in Western Europe.</title>
        <authorList>
            <person name="Taparia T."/>
            <person name="Krijger M."/>
            <person name="Haynes E."/>
            <person name="Elpinstone J.G."/>
            <person name="Noble R."/>
            <person name="Van Der Wolf J."/>
        </authorList>
    </citation>
    <scope>NUCLEOTIDE SEQUENCE [LARGE SCALE GENOMIC DNA]</scope>
    <source>
        <strain evidence="4 5">IPO3738</strain>
    </source>
</reference>
<name>A0A7Y7XU40_9PSED</name>